<accession>A0ACB8U8R7</accession>
<comment type="caution">
    <text evidence="1">The sequence shown here is derived from an EMBL/GenBank/DDBJ whole genome shotgun (WGS) entry which is preliminary data.</text>
</comment>
<dbReference type="EMBL" id="MU274907">
    <property type="protein sequence ID" value="KAI0090636.1"/>
    <property type="molecule type" value="Genomic_DNA"/>
</dbReference>
<gene>
    <name evidence="1" type="ORF">BDY19DRAFT_723895</name>
</gene>
<keyword evidence="2" id="KW-1185">Reference proteome</keyword>
<name>A0ACB8U8R7_9APHY</name>
<evidence type="ECO:0000313" key="2">
    <source>
        <dbReference type="Proteomes" id="UP001055072"/>
    </source>
</evidence>
<organism evidence="1 2">
    <name type="scientific">Irpex rosettiformis</name>
    <dbReference type="NCBI Taxonomy" id="378272"/>
    <lineage>
        <taxon>Eukaryota</taxon>
        <taxon>Fungi</taxon>
        <taxon>Dikarya</taxon>
        <taxon>Basidiomycota</taxon>
        <taxon>Agaricomycotina</taxon>
        <taxon>Agaricomycetes</taxon>
        <taxon>Polyporales</taxon>
        <taxon>Irpicaceae</taxon>
        <taxon>Irpex</taxon>
    </lineage>
</organism>
<evidence type="ECO:0000313" key="1">
    <source>
        <dbReference type="EMBL" id="KAI0090636.1"/>
    </source>
</evidence>
<sequence>MLARSILLRRSAATVQSTPHPPIFSFPFNQRISGTTHKRTFATIIQQGTEGWRLSLGRNPVKVNPGLRLNVPFYHQILEVDMREQSATIKELSGFTSDNVPVSVSGSLFYKVSNSYDACFAVDNFAQNVAYIGTSAMRSVIGHFTYDEVIGDRNAINQKLHDVIGHSIQKWGVECTRFEIQNFHPSNRDVEKQLELQMAAERERRKKILDTQAMVNVAEGHKQRVILESEGALESQLNNAAGAKRKLILESEGTLEASKNEGKALAAQVDILARSLGHAESESDEPSVEHKLKALDALLELRRIEQLKAIANGRGNATYFFGGSNDGGSIDTSRYGVESWESWKRAVGVRGDVESVNADKGEGEGRGVGQEQTEPWSSGECSGVEGNILKSDQRRRRRDSGMSMTQSPRPDVPFVPPTV</sequence>
<proteinExistence type="predicted"/>
<reference evidence="1" key="1">
    <citation type="journal article" date="2021" name="Environ. Microbiol.">
        <title>Gene family expansions and transcriptome signatures uncover fungal adaptations to wood decay.</title>
        <authorList>
            <person name="Hage H."/>
            <person name="Miyauchi S."/>
            <person name="Viragh M."/>
            <person name="Drula E."/>
            <person name="Min B."/>
            <person name="Chaduli D."/>
            <person name="Navarro D."/>
            <person name="Favel A."/>
            <person name="Norest M."/>
            <person name="Lesage-Meessen L."/>
            <person name="Balint B."/>
            <person name="Merenyi Z."/>
            <person name="de Eugenio L."/>
            <person name="Morin E."/>
            <person name="Martinez A.T."/>
            <person name="Baldrian P."/>
            <person name="Stursova M."/>
            <person name="Martinez M.J."/>
            <person name="Novotny C."/>
            <person name="Magnuson J.K."/>
            <person name="Spatafora J.W."/>
            <person name="Maurice S."/>
            <person name="Pangilinan J."/>
            <person name="Andreopoulos W."/>
            <person name="LaButti K."/>
            <person name="Hundley H."/>
            <person name="Na H."/>
            <person name="Kuo A."/>
            <person name="Barry K."/>
            <person name="Lipzen A."/>
            <person name="Henrissat B."/>
            <person name="Riley R."/>
            <person name="Ahrendt S."/>
            <person name="Nagy L.G."/>
            <person name="Grigoriev I.V."/>
            <person name="Martin F."/>
            <person name="Rosso M.N."/>
        </authorList>
    </citation>
    <scope>NUCLEOTIDE SEQUENCE</scope>
    <source>
        <strain evidence="1">CBS 384.51</strain>
    </source>
</reference>
<protein>
    <submittedName>
        <fullName evidence="1">Uncharacterized protein</fullName>
    </submittedName>
</protein>
<dbReference type="Proteomes" id="UP001055072">
    <property type="component" value="Unassembled WGS sequence"/>
</dbReference>